<organism evidence="1 2">
    <name type="scientific">Trichonephila clavata</name>
    <name type="common">Joro spider</name>
    <name type="synonym">Nephila clavata</name>
    <dbReference type="NCBI Taxonomy" id="2740835"/>
    <lineage>
        <taxon>Eukaryota</taxon>
        <taxon>Metazoa</taxon>
        <taxon>Ecdysozoa</taxon>
        <taxon>Arthropoda</taxon>
        <taxon>Chelicerata</taxon>
        <taxon>Arachnida</taxon>
        <taxon>Araneae</taxon>
        <taxon>Araneomorphae</taxon>
        <taxon>Entelegynae</taxon>
        <taxon>Araneoidea</taxon>
        <taxon>Nephilidae</taxon>
        <taxon>Trichonephila</taxon>
    </lineage>
</organism>
<dbReference type="AlphaFoldDB" id="A0A8X6IG64"/>
<accession>A0A8X6IG64</accession>
<evidence type="ECO:0000313" key="1">
    <source>
        <dbReference type="EMBL" id="GFR21589.1"/>
    </source>
</evidence>
<dbReference type="Proteomes" id="UP000887116">
    <property type="component" value="Unassembled WGS sequence"/>
</dbReference>
<dbReference type="EMBL" id="BMAO01008191">
    <property type="protein sequence ID" value="GFR21589.1"/>
    <property type="molecule type" value="Genomic_DNA"/>
</dbReference>
<keyword evidence="2" id="KW-1185">Reference proteome</keyword>
<comment type="caution">
    <text evidence="1">The sequence shown here is derived from an EMBL/GenBank/DDBJ whole genome shotgun (WGS) entry which is preliminary data.</text>
</comment>
<reference evidence="1" key="1">
    <citation type="submission" date="2020-07" db="EMBL/GenBank/DDBJ databases">
        <title>Multicomponent nature underlies the extraordinary mechanical properties of spider dragline silk.</title>
        <authorList>
            <person name="Kono N."/>
            <person name="Nakamura H."/>
            <person name="Mori M."/>
            <person name="Yoshida Y."/>
            <person name="Ohtoshi R."/>
            <person name="Malay A.D."/>
            <person name="Moran D.A.P."/>
            <person name="Tomita M."/>
            <person name="Numata K."/>
            <person name="Arakawa K."/>
        </authorList>
    </citation>
    <scope>NUCLEOTIDE SEQUENCE</scope>
</reference>
<sequence>MKNVLDDDQPLTIPSRAFMRQLKGVQALRFVGCENGKETPRRVKVTSPLRARIVGAVNSIRANKGYIPFHGSTLVSASGHEG</sequence>
<proteinExistence type="predicted"/>
<protein>
    <submittedName>
        <fullName evidence="1">Uncharacterized protein</fullName>
    </submittedName>
</protein>
<name>A0A8X6IG64_TRICU</name>
<gene>
    <name evidence="1" type="ORF">TNCT_462781</name>
</gene>
<evidence type="ECO:0000313" key="2">
    <source>
        <dbReference type="Proteomes" id="UP000887116"/>
    </source>
</evidence>